<dbReference type="Proteomes" id="UP001642409">
    <property type="component" value="Unassembled WGS sequence"/>
</dbReference>
<accession>A0AA86NIN0</accession>
<gene>
    <name evidence="2" type="ORF">HINF_LOCUS48280</name>
    <name evidence="1" type="ORF">HINF_LOCUS7384</name>
</gene>
<protein>
    <submittedName>
        <fullName evidence="2">Hypothetical_protein</fullName>
    </submittedName>
</protein>
<reference evidence="2 3" key="2">
    <citation type="submission" date="2024-07" db="EMBL/GenBank/DDBJ databases">
        <authorList>
            <person name="Akdeniz Z."/>
        </authorList>
    </citation>
    <scope>NUCLEOTIDE SEQUENCE [LARGE SCALE GENOMIC DNA]</scope>
</reference>
<keyword evidence="3" id="KW-1185">Reference proteome</keyword>
<dbReference type="AlphaFoldDB" id="A0AA86NIN0"/>
<evidence type="ECO:0000313" key="1">
    <source>
        <dbReference type="EMBL" id="CAI9919739.1"/>
    </source>
</evidence>
<reference evidence="1" key="1">
    <citation type="submission" date="2023-06" db="EMBL/GenBank/DDBJ databases">
        <authorList>
            <person name="Kurt Z."/>
        </authorList>
    </citation>
    <scope>NUCLEOTIDE SEQUENCE</scope>
</reference>
<evidence type="ECO:0000313" key="3">
    <source>
        <dbReference type="Proteomes" id="UP001642409"/>
    </source>
</evidence>
<evidence type="ECO:0000313" key="2">
    <source>
        <dbReference type="EMBL" id="CAL6058460.1"/>
    </source>
</evidence>
<comment type="caution">
    <text evidence="1">The sequence shown here is derived from an EMBL/GenBank/DDBJ whole genome shotgun (WGS) entry which is preliminary data.</text>
</comment>
<sequence>MEANPAIQCFCLREICEFVYQGANLIFNHMLSVASESISQSQQESARLEVQYLLSPNKQISEVQAKIDTTTQPLIMTNMKASLSQSAEQDHLPNLTHAATTYYLHACRLIIVSIHWYSVFI</sequence>
<proteinExistence type="predicted"/>
<dbReference type="EMBL" id="CAXDID020000221">
    <property type="protein sequence ID" value="CAL6058460.1"/>
    <property type="molecule type" value="Genomic_DNA"/>
</dbReference>
<name>A0AA86NIN0_9EUKA</name>
<organism evidence="1">
    <name type="scientific">Hexamita inflata</name>
    <dbReference type="NCBI Taxonomy" id="28002"/>
    <lineage>
        <taxon>Eukaryota</taxon>
        <taxon>Metamonada</taxon>
        <taxon>Diplomonadida</taxon>
        <taxon>Hexamitidae</taxon>
        <taxon>Hexamitinae</taxon>
        <taxon>Hexamita</taxon>
    </lineage>
</organism>
<dbReference type="EMBL" id="CATOUU010000184">
    <property type="protein sequence ID" value="CAI9919739.1"/>
    <property type="molecule type" value="Genomic_DNA"/>
</dbReference>